<proteinExistence type="predicted"/>
<evidence type="ECO:0000259" key="1">
    <source>
        <dbReference type="Pfam" id="PF13449"/>
    </source>
</evidence>
<evidence type="ECO:0000313" key="3">
    <source>
        <dbReference type="Proteomes" id="UP001187221"/>
    </source>
</evidence>
<dbReference type="InterPro" id="IPR027372">
    <property type="entry name" value="Phytase-like_dom"/>
</dbReference>
<keyword evidence="3" id="KW-1185">Reference proteome</keyword>
<reference evidence="2 3" key="1">
    <citation type="submission" date="2023-06" db="EMBL/GenBank/DDBJ databases">
        <title>Draft genome sequence of Novosphingobium sp. strain IK01.</title>
        <authorList>
            <person name="Hatamoto M."/>
            <person name="Ikarashi T."/>
            <person name="Yamaguchi T."/>
        </authorList>
    </citation>
    <scope>NUCLEOTIDE SEQUENCE [LARGE SCALE GENOMIC DNA]</scope>
    <source>
        <strain evidence="2 3">IK01</strain>
    </source>
</reference>
<name>A0ABQ6P897_9SPHN</name>
<dbReference type="Pfam" id="PF13449">
    <property type="entry name" value="Phytase-like"/>
    <property type="match status" value="1"/>
</dbReference>
<comment type="caution">
    <text evidence="2">The sequence shown here is derived from an EMBL/GenBank/DDBJ whole genome shotgun (WGS) entry which is preliminary data.</text>
</comment>
<organism evidence="2 3">
    <name type="scientific">Novosphingobium pituita</name>
    <dbReference type="NCBI Taxonomy" id="3056842"/>
    <lineage>
        <taxon>Bacteria</taxon>
        <taxon>Pseudomonadati</taxon>
        <taxon>Pseudomonadota</taxon>
        <taxon>Alphaproteobacteria</taxon>
        <taxon>Sphingomonadales</taxon>
        <taxon>Sphingomonadaceae</taxon>
        <taxon>Novosphingobium</taxon>
    </lineage>
</organism>
<accession>A0ABQ6P897</accession>
<dbReference type="InterPro" id="IPR014567">
    <property type="entry name" value="UCP031900"/>
</dbReference>
<feature type="domain" description="Phytase-like" evidence="1">
    <location>
        <begin position="89"/>
        <end position="323"/>
    </location>
</feature>
<dbReference type="RefSeq" id="WP_317974990.1">
    <property type="nucleotide sequence ID" value="NZ_BTFW01000001.1"/>
</dbReference>
<dbReference type="EMBL" id="BTFW01000001">
    <property type="protein sequence ID" value="GMM61290.1"/>
    <property type="molecule type" value="Genomic_DNA"/>
</dbReference>
<gene>
    <name evidence="2" type="ORF">NUTIK01_20670</name>
</gene>
<sequence>MRRLALALLVLAVVPVFYCRQPFPPPSHDRRVTYHDLLPGLIRDGFDTRLGALDLVGAWQLTSPAEEIGNFSGLAQWGTTKGPGRMGRDLVAVSDRNAVMVFSRPDQPGSAAAPWHTWLHESIHPATPALISMIDTDSESISVEPGSGAMLIGYEGAPRFHLFSADMRHDRPIAAPVLKEWPENKGPESLRHLADGRTVAIGEVYSGWFSRRRHPGFIWPGLPRDNEAPARFELVMPEGYRPVELAQMPDGRLLILGRKFTLDGFRTVVTMVDDPRAIRSGASVVARPIAWLTDSRLRDNYEGMVATAEPDGGTAVWLISDNNQMAWLQRTLLLKLRFER</sequence>
<evidence type="ECO:0000313" key="2">
    <source>
        <dbReference type="EMBL" id="GMM61290.1"/>
    </source>
</evidence>
<dbReference type="Proteomes" id="UP001187221">
    <property type="component" value="Unassembled WGS sequence"/>
</dbReference>
<protein>
    <recommendedName>
        <fullName evidence="1">Phytase-like domain-containing protein</fullName>
    </recommendedName>
</protein>
<dbReference type="PIRSF" id="PIRSF031900">
    <property type="entry name" value="UCP031900"/>
    <property type="match status" value="1"/>
</dbReference>